<proteinExistence type="predicted"/>
<dbReference type="GO" id="GO:0005886">
    <property type="term" value="C:plasma membrane"/>
    <property type="evidence" value="ECO:0007669"/>
    <property type="project" value="TreeGrafter"/>
</dbReference>
<reference evidence="3 4" key="1">
    <citation type="submission" date="2016-06" db="EMBL/GenBank/DDBJ databases">
        <title>Genome sequence of endosymbiont of Candidatus Endolucinida thiodiazotropha.</title>
        <authorList>
            <person name="Poehlein A."/>
            <person name="Koenig S."/>
            <person name="Heiden S.E."/>
            <person name="Thuermer A."/>
            <person name="Voget S."/>
            <person name="Daniel R."/>
            <person name="Markert S."/>
            <person name="Gros O."/>
            <person name="Schweder T."/>
        </authorList>
    </citation>
    <scope>NUCLEOTIDE SEQUENCE [LARGE SCALE GENOMIC DNA]</scope>
    <source>
        <strain evidence="3 4">COS</strain>
    </source>
</reference>
<dbReference type="EMBL" id="MARB01000004">
    <property type="protein sequence ID" value="ODJ88789.1"/>
    <property type="molecule type" value="Genomic_DNA"/>
</dbReference>
<keyword evidence="2" id="KW-0472">Membrane</keyword>
<feature type="coiled-coil region" evidence="1">
    <location>
        <begin position="329"/>
        <end position="394"/>
    </location>
</feature>
<sequence length="536" mass="60605">MEEEELLGIGDYIAILKRRKMQLIVPAAIIMLLSIGLALGLPSIYRAEATILIEQQEIPSELVRSTVTSYAGERIQVISQRVMTTENLGKIIDDYGLYADAREDTSITLLAEALQEDIELEMISADVVDPRSGRPTTATIAFTLAYSNKVPRVAQKVTNELVSLYLGENLRQRTQSALETSSFLSAEAGRLNQEITELEASLAEFKEKNVNNLPELQQLNIQLMERNERELIETIQQIRNLEERKIYLQSELSQISPKTDIYNSSGNRVMGTEDRLRALQTEYLALATRYTDNHPTLIKMKGEIEVLERELDSGHRSENNITHSDNPAYVQLETQLQAANSELASLKGMRDEIKGKIKNFEDRLMQSPQVEREYRNLTRNYENALDKYQEVKAKQLEAQLAESLERERKDERFLLIEPPQLPEKPDKPNRIAILFLGFVFGFAGGFGNVAVRESMDQTVYGSRGVTAITKAPPLAVIPYIECSDDQQQRKRNGAIVISSLFATIGVFLVSVHMFYKPLDVIIYIVLRKLGIEPGVH</sequence>
<feature type="transmembrane region" description="Helical" evidence="2">
    <location>
        <begin position="431"/>
        <end position="451"/>
    </location>
</feature>
<protein>
    <submittedName>
        <fullName evidence="3">Chromosome partition protein Smc</fullName>
    </submittedName>
</protein>
<dbReference type="PANTHER" id="PTHR32309:SF13">
    <property type="entry name" value="FERRIC ENTEROBACTIN TRANSPORT PROTEIN FEPE"/>
    <property type="match status" value="1"/>
</dbReference>
<feature type="transmembrane region" description="Helical" evidence="2">
    <location>
        <begin position="494"/>
        <end position="515"/>
    </location>
</feature>
<dbReference type="PANTHER" id="PTHR32309">
    <property type="entry name" value="TYROSINE-PROTEIN KINASE"/>
    <property type="match status" value="1"/>
</dbReference>
<evidence type="ECO:0000256" key="1">
    <source>
        <dbReference type="SAM" id="Coils"/>
    </source>
</evidence>
<evidence type="ECO:0000256" key="2">
    <source>
        <dbReference type="SAM" id="Phobius"/>
    </source>
</evidence>
<feature type="transmembrane region" description="Helical" evidence="2">
    <location>
        <begin position="23"/>
        <end position="45"/>
    </location>
</feature>
<dbReference type="AlphaFoldDB" id="A0A7Z0VPD3"/>
<dbReference type="Proteomes" id="UP000094769">
    <property type="component" value="Unassembled WGS sequence"/>
</dbReference>
<evidence type="ECO:0000313" key="3">
    <source>
        <dbReference type="EMBL" id="ODJ88789.1"/>
    </source>
</evidence>
<keyword evidence="4" id="KW-1185">Reference proteome</keyword>
<dbReference type="GO" id="GO:0004713">
    <property type="term" value="F:protein tyrosine kinase activity"/>
    <property type="evidence" value="ECO:0007669"/>
    <property type="project" value="TreeGrafter"/>
</dbReference>
<name>A0A7Z0VPD3_9GAMM</name>
<keyword evidence="1" id="KW-0175">Coiled coil</keyword>
<accession>A0A7Z0VPD3</accession>
<dbReference type="InterPro" id="IPR050445">
    <property type="entry name" value="Bact_polysacc_biosynth/exp"/>
</dbReference>
<dbReference type="RefSeq" id="WP_069121646.1">
    <property type="nucleotide sequence ID" value="NZ_MARB01000004.1"/>
</dbReference>
<feature type="coiled-coil region" evidence="1">
    <location>
        <begin position="188"/>
        <end position="244"/>
    </location>
</feature>
<gene>
    <name evidence="3" type="primary">smc_1</name>
    <name evidence="3" type="ORF">CODIS_08830</name>
</gene>
<dbReference type="OrthoDB" id="9795292at2"/>
<evidence type="ECO:0000313" key="4">
    <source>
        <dbReference type="Proteomes" id="UP000094769"/>
    </source>
</evidence>
<keyword evidence="2" id="KW-0812">Transmembrane</keyword>
<comment type="caution">
    <text evidence="3">The sequence shown here is derived from an EMBL/GenBank/DDBJ whole genome shotgun (WGS) entry which is preliminary data.</text>
</comment>
<organism evidence="3 4">
    <name type="scientific">Candidatus Thiodiazotropha endolucinida</name>
    <dbReference type="NCBI Taxonomy" id="1655433"/>
    <lineage>
        <taxon>Bacteria</taxon>
        <taxon>Pseudomonadati</taxon>
        <taxon>Pseudomonadota</taxon>
        <taxon>Gammaproteobacteria</taxon>
        <taxon>Chromatiales</taxon>
        <taxon>Sedimenticolaceae</taxon>
        <taxon>Candidatus Thiodiazotropha</taxon>
    </lineage>
</organism>
<keyword evidence="2" id="KW-1133">Transmembrane helix</keyword>